<organism evidence="1 2">
    <name type="scientific">Lysobacter antibioticus</name>
    <dbReference type="NCBI Taxonomy" id="84531"/>
    <lineage>
        <taxon>Bacteria</taxon>
        <taxon>Pseudomonadati</taxon>
        <taxon>Pseudomonadota</taxon>
        <taxon>Gammaproteobacteria</taxon>
        <taxon>Lysobacterales</taxon>
        <taxon>Lysobacteraceae</taxon>
        <taxon>Lysobacter</taxon>
    </lineage>
</organism>
<dbReference type="Proteomes" id="UP000060787">
    <property type="component" value="Chromosome"/>
</dbReference>
<evidence type="ECO:0000313" key="1">
    <source>
        <dbReference type="EMBL" id="ALN83166.1"/>
    </source>
</evidence>
<protein>
    <submittedName>
        <fullName evidence="1">Uncharacterized protein</fullName>
    </submittedName>
</protein>
<dbReference type="AlphaFoldDB" id="A0A0S2FI16"/>
<evidence type="ECO:0000313" key="2">
    <source>
        <dbReference type="Proteomes" id="UP000060787"/>
    </source>
</evidence>
<sequence>MIACADLVFAAPPSKKPFVIKLIPPELATWPRMKATDFGCMLEKRFGIQDKQYGCAADFDRMDWGDACLGATTNYNGGPELPLSVSKSLPSPISEVDLEWEHGELQHLSVTFDRKVSEREVEAMFGLRIDGPKPENLMSVDLQDCALGKSCLTLQGFDHMGAADFECGSEVAAEQPL</sequence>
<dbReference type="STRING" id="84531.LA76x_5064"/>
<dbReference type="KEGG" id="lab:LA76x_5064"/>
<name>A0A0S2FI16_LYSAN</name>
<accession>A0A0S2FI16</accession>
<dbReference type="PATRIC" id="fig|84531.8.peg.5072"/>
<dbReference type="EMBL" id="CP011129">
    <property type="protein sequence ID" value="ALN83166.1"/>
    <property type="molecule type" value="Genomic_DNA"/>
</dbReference>
<reference evidence="1 2" key="1">
    <citation type="journal article" date="2015" name="BMC Genomics">
        <title>Comparative genomics and metabolic profiling of the genus Lysobacter.</title>
        <authorList>
            <person name="de Bruijn I."/>
            <person name="Cheng X."/>
            <person name="de Jager V."/>
            <person name="Exposito R.G."/>
            <person name="Watrous J."/>
            <person name="Patel N."/>
            <person name="Postma J."/>
            <person name="Dorrestein P.C."/>
            <person name="Kobayashi D."/>
            <person name="Raaijmakers J.M."/>
        </authorList>
    </citation>
    <scope>NUCLEOTIDE SEQUENCE [LARGE SCALE GENOMIC DNA]</scope>
    <source>
        <strain evidence="1 2">76</strain>
    </source>
</reference>
<keyword evidence="2" id="KW-1185">Reference proteome</keyword>
<gene>
    <name evidence="1" type="ORF">LA76x_5064</name>
</gene>
<proteinExistence type="predicted"/>